<proteinExistence type="predicted"/>
<reference evidence="1 2" key="1">
    <citation type="submission" date="2018-02" db="EMBL/GenBank/DDBJ databases">
        <title>The genomes of Aspergillus section Nigri reveals drivers in fungal speciation.</title>
        <authorList>
            <consortium name="DOE Joint Genome Institute"/>
            <person name="Vesth T.C."/>
            <person name="Nybo J."/>
            <person name="Theobald S."/>
            <person name="Brandl J."/>
            <person name="Frisvad J.C."/>
            <person name="Nielsen K.F."/>
            <person name="Lyhne E.K."/>
            <person name="Kogle M.E."/>
            <person name="Kuo A."/>
            <person name="Riley R."/>
            <person name="Clum A."/>
            <person name="Nolan M."/>
            <person name="Lipzen A."/>
            <person name="Salamov A."/>
            <person name="Henrissat B."/>
            <person name="Wiebenga A."/>
            <person name="De vries R.P."/>
            <person name="Grigoriev I.V."/>
            <person name="Mortensen U.H."/>
            <person name="Andersen M.R."/>
            <person name="Baker S.E."/>
        </authorList>
    </citation>
    <scope>NUCLEOTIDE SEQUENCE [LARGE SCALE GENOMIC DNA]</scope>
    <source>
        <strain evidence="1 2">CBS 121057</strain>
    </source>
</reference>
<dbReference type="VEuPathDB" id="FungiDB:BO78DRAFT_104639"/>
<organism evidence="1 2">
    <name type="scientific">Aspergillus sclerotiicarbonarius (strain CBS 121057 / IBT 28362)</name>
    <dbReference type="NCBI Taxonomy" id="1448318"/>
    <lineage>
        <taxon>Eukaryota</taxon>
        <taxon>Fungi</taxon>
        <taxon>Dikarya</taxon>
        <taxon>Ascomycota</taxon>
        <taxon>Pezizomycotina</taxon>
        <taxon>Eurotiomycetes</taxon>
        <taxon>Eurotiomycetidae</taxon>
        <taxon>Eurotiales</taxon>
        <taxon>Aspergillaceae</taxon>
        <taxon>Aspergillus</taxon>
        <taxon>Aspergillus subgen. Circumdati</taxon>
    </lineage>
</organism>
<sequence length="189" mass="20398">MIIGGKRCIPWVGLARTLGRHWAKPASRLRWSDTVTEGGTKDDIDPVESGLETAPVSEPLAAAVIGASSSVKAGIIHFSTRSGGSFAALTGRGKQRRACVVVRTYTVYEGGARGTKAYACRVSWKIFFAFPVFPVSPAPFSFSLPWMVLSFFFFFFFLFCSRDSPCLLVLTSHPLSSLKPGLTNGPAKG</sequence>
<accession>A0A319EBR3</accession>
<dbReference type="AlphaFoldDB" id="A0A319EBR3"/>
<name>A0A319EBR3_ASPSB</name>
<protein>
    <submittedName>
        <fullName evidence="1">Uncharacterized protein</fullName>
    </submittedName>
</protein>
<dbReference type="Proteomes" id="UP000248423">
    <property type="component" value="Unassembled WGS sequence"/>
</dbReference>
<evidence type="ECO:0000313" key="1">
    <source>
        <dbReference type="EMBL" id="PYI07131.1"/>
    </source>
</evidence>
<dbReference type="EMBL" id="KZ826344">
    <property type="protein sequence ID" value="PYI07131.1"/>
    <property type="molecule type" value="Genomic_DNA"/>
</dbReference>
<gene>
    <name evidence="1" type="ORF">BO78DRAFT_104639</name>
</gene>
<keyword evidence="2" id="KW-1185">Reference proteome</keyword>
<evidence type="ECO:0000313" key="2">
    <source>
        <dbReference type="Proteomes" id="UP000248423"/>
    </source>
</evidence>